<evidence type="ECO:0000313" key="12">
    <source>
        <dbReference type="Ensembl" id="ENSCPOP00000019626.1"/>
    </source>
</evidence>
<dbReference type="eggNOG" id="ENOG502RTWA">
    <property type="taxonomic scope" value="Eukaryota"/>
</dbReference>
<accession>H0W9G7</accession>
<dbReference type="OrthoDB" id="6091802at2759"/>
<dbReference type="STRING" id="10141.ENSCPOP00000019626"/>
<evidence type="ECO:0000256" key="3">
    <source>
        <dbReference type="ARBA" id="ARBA00022989"/>
    </source>
</evidence>
<dbReference type="HOGENOM" id="CLU_009579_4_1_1"/>
<dbReference type="GO" id="GO:0005886">
    <property type="term" value="C:plasma membrane"/>
    <property type="evidence" value="ECO:0007669"/>
    <property type="project" value="TreeGrafter"/>
</dbReference>
<dbReference type="PANTHER" id="PTHR11334">
    <property type="entry name" value="MAS-RELATED G-PROTEIN COUPLED RECEPTOR"/>
    <property type="match status" value="1"/>
</dbReference>
<dbReference type="VEuPathDB" id="HostDB:ENSCPOG00000003861"/>
<feature type="transmembrane region" description="Helical" evidence="10">
    <location>
        <begin position="184"/>
        <end position="210"/>
    </location>
</feature>
<feature type="domain" description="G-protein coupled receptors family 1 profile" evidence="11">
    <location>
        <begin position="47"/>
        <end position="279"/>
    </location>
</feature>
<dbReference type="FunCoup" id="H0W9G7">
    <property type="interactions" value="70"/>
</dbReference>
<keyword evidence="5 10" id="KW-0472">Membrane</keyword>
<reference evidence="12" key="3">
    <citation type="submission" date="2025-09" db="UniProtKB">
        <authorList>
            <consortium name="Ensembl"/>
        </authorList>
    </citation>
    <scope>IDENTIFICATION</scope>
    <source>
        <strain evidence="12">2N</strain>
    </source>
</reference>
<dbReference type="PRINTS" id="PR02108">
    <property type="entry name" value="MRGPCRFAMILY"/>
</dbReference>
<feature type="transmembrane region" description="Helical" evidence="10">
    <location>
        <begin position="260"/>
        <end position="285"/>
    </location>
</feature>
<dbReference type="Proteomes" id="UP000005447">
    <property type="component" value="Unassembled WGS sequence"/>
</dbReference>
<evidence type="ECO:0000256" key="7">
    <source>
        <dbReference type="ARBA" id="ARBA00023224"/>
    </source>
</evidence>
<dbReference type="EMBL" id="AAKN02056483">
    <property type="status" value="NOT_ANNOTATED_CDS"/>
    <property type="molecule type" value="Genomic_DNA"/>
</dbReference>
<evidence type="ECO:0000256" key="6">
    <source>
        <dbReference type="ARBA" id="ARBA00023170"/>
    </source>
</evidence>
<dbReference type="FunFam" id="1.20.1070.10:FF:000140">
    <property type="entry name" value="Mas-related G-protein coupled receptor member X2"/>
    <property type="match status" value="1"/>
</dbReference>
<evidence type="ECO:0000256" key="4">
    <source>
        <dbReference type="ARBA" id="ARBA00023040"/>
    </source>
</evidence>
<proteinExistence type="inferred from homology"/>
<comment type="subcellular location">
    <subcellularLocation>
        <location evidence="1">Membrane</location>
        <topology evidence="1">Multi-pass membrane protein</topology>
    </subcellularLocation>
</comment>
<keyword evidence="2 8" id="KW-0812">Transmembrane</keyword>
<feature type="region of interest" description="Disordered" evidence="9">
    <location>
        <begin position="303"/>
        <end position="328"/>
    </location>
</feature>
<dbReference type="InParanoid" id="H0W9G7"/>
<evidence type="ECO:0000256" key="10">
    <source>
        <dbReference type="SAM" id="Phobius"/>
    </source>
</evidence>
<evidence type="ECO:0000256" key="2">
    <source>
        <dbReference type="ARBA" id="ARBA00022692"/>
    </source>
</evidence>
<dbReference type="InterPro" id="IPR026234">
    <property type="entry name" value="MRGPCRFAMILY"/>
</dbReference>
<dbReference type="GO" id="GO:0004930">
    <property type="term" value="F:G protein-coupled receptor activity"/>
    <property type="evidence" value="ECO:0007669"/>
    <property type="project" value="UniProtKB-KW"/>
</dbReference>
<dbReference type="PANTHER" id="PTHR11334:SF33">
    <property type="entry name" value="MAS-RELATED GPR, MEMBER A2A-RELATED"/>
    <property type="match status" value="1"/>
</dbReference>
<gene>
    <name evidence="12" type="primary">LOC100715737</name>
</gene>
<dbReference type="GeneID" id="100715737"/>
<dbReference type="Bgee" id="ENSCPOG00000003861">
    <property type="expression patterns" value="Expressed in adrenal gland"/>
</dbReference>
<dbReference type="SUPFAM" id="SSF81321">
    <property type="entry name" value="Family A G protein-coupled receptor-like"/>
    <property type="match status" value="1"/>
</dbReference>
<reference evidence="12" key="2">
    <citation type="submission" date="2025-08" db="UniProtKB">
        <authorList>
            <consortium name="Ensembl"/>
        </authorList>
    </citation>
    <scope>IDENTIFICATION</scope>
    <source>
        <strain evidence="12">2N</strain>
    </source>
</reference>
<keyword evidence="7 8" id="KW-0807">Transducer</keyword>
<keyword evidence="4 8" id="KW-0297">G-protein coupled receptor</keyword>
<dbReference type="PRINTS" id="PR00237">
    <property type="entry name" value="GPCRRHODOPSN"/>
</dbReference>
<reference evidence="13" key="1">
    <citation type="journal article" date="2011" name="Nature">
        <title>A high-resolution map of human evolutionary constraint using 29 mammals.</title>
        <authorList>
            <person name="Lindblad-Toh K."/>
            <person name="Garber M."/>
            <person name="Zuk O."/>
            <person name="Lin M.F."/>
            <person name="Parker B.J."/>
            <person name="Washietl S."/>
            <person name="Kheradpour P."/>
            <person name="Ernst J."/>
            <person name="Jordan G."/>
            <person name="Mauceli E."/>
            <person name="Ward L.D."/>
            <person name="Lowe C.B."/>
            <person name="Holloway A.K."/>
            <person name="Clamp M."/>
            <person name="Gnerre S."/>
            <person name="Alfoldi J."/>
            <person name="Beal K."/>
            <person name="Chang J."/>
            <person name="Clawson H."/>
            <person name="Cuff J."/>
            <person name="Di Palma F."/>
            <person name="Fitzgerald S."/>
            <person name="Flicek P."/>
            <person name="Guttman M."/>
            <person name="Hubisz M.J."/>
            <person name="Jaffe D.B."/>
            <person name="Jungreis I."/>
            <person name="Kent W.J."/>
            <person name="Kostka D."/>
            <person name="Lara M."/>
            <person name="Martins A.L."/>
            <person name="Massingham T."/>
            <person name="Moltke I."/>
            <person name="Raney B.J."/>
            <person name="Rasmussen M.D."/>
            <person name="Robinson J."/>
            <person name="Stark A."/>
            <person name="Vilella A.J."/>
            <person name="Wen J."/>
            <person name="Xie X."/>
            <person name="Zody M.C."/>
            <person name="Baldwin J."/>
            <person name="Bloom T."/>
            <person name="Chin C.W."/>
            <person name="Heiman D."/>
            <person name="Nicol R."/>
            <person name="Nusbaum C."/>
            <person name="Young S."/>
            <person name="Wilkinson J."/>
            <person name="Worley K.C."/>
            <person name="Kovar C.L."/>
            <person name="Muzny D.M."/>
            <person name="Gibbs R.A."/>
            <person name="Cree A."/>
            <person name="Dihn H.H."/>
            <person name="Fowler G."/>
            <person name="Jhangiani S."/>
            <person name="Joshi V."/>
            <person name="Lee S."/>
            <person name="Lewis L.R."/>
            <person name="Nazareth L.V."/>
            <person name="Okwuonu G."/>
            <person name="Santibanez J."/>
            <person name="Warren W.C."/>
            <person name="Mardis E.R."/>
            <person name="Weinstock G.M."/>
            <person name="Wilson R.K."/>
            <person name="Delehaunty K."/>
            <person name="Dooling D."/>
            <person name="Fronik C."/>
            <person name="Fulton L."/>
            <person name="Fulton B."/>
            <person name="Graves T."/>
            <person name="Minx P."/>
            <person name="Sodergren E."/>
            <person name="Birney E."/>
            <person name="Margulies E.H."/>
            <person name="Herrero J."/>
            <person name="Green E.D."/>
            <person name="Haussler D."/>
            <person name="Siepel A."/>
            <person name="Goldman N."/>
            <person name="Pollard K.S."/>
            <person name="Pedersen J.S."/>
            <person name="Lander E.S."/>
            <person name="Kellis M."/>
        </authorList>
    </citation>
    <scope>NUCLEOTIDE SEQUENCE [LARGE SCALE GENOMIC DNA]</scope>
    <source>
        <strain evidence="13">2N</strain>
    </source>
</reference>
<dbReference type="PROSITE" id="PS00237">
    <property type="entry name" value="G_PROTEIN_RECEP_F1_1"/>
    <property type="match status" value="1"/>
</dbReference>
<evidence type="ECO:0000256" key="5">
    <source>
        <dbReference type="ARBA" id="ARBA00023136"/>
    </source>
</evidence>
<evidence type="ECO:0000313" key="13">
    <source>
        <dbReference type="Proteomes" id="UP000005447"/>
    </source>
</evidence>
<feature type="transmembrane region" description="Helical" evidence="10">
    <location>
        <begin position="222"/>
        <end position="248"/>
    </location>
</feature>
<feature type="transmembrane region" description="Helical" evidence="10">
    <location>
        <begin position="35"/>
        <end position="55"/>
    </location>
</feature>
<dbReference type="Ensembl" id="ENSCPOT00000003905.3">
    <property type="protein sequence ID" value="ENSCPOP00000019626.1"/>
    <property type="gene ID" value="ENSCPOG00000003861.4"/>
</dbReference>
<organism evidence="12 13">
    <name type="scientific">Cavia porcellus</name>
    <name type="common">Guinea pig</name>
    <dbReference type="NCBI Taxonomy" id="10141"/>
    <lineage>
        <taxon>Eukaryota</taxon>
        <taxon>Metazoa</taxon>
        <taxon>Chordata</taxon>
        <taxon>Craniata</taxon>
        <taxon>Vertebrata</taxon>
        <taxon>Euteleostomi</taxon>
        <taxon>Mammalia</taxon>
        <taxon>Eutheria</taxon>
        <taxon>Euarchontoglires</taxon>
        <taxon>Glires</taxon>
        <taxon>Rodentia</taxon>
        <taxon>Hystricomorpha</taxon>
        <taxon>Caviidae</taxon>
        <taxon>Cavia</taxon>
    </lineage>
</organism>
<feature type="region of interest" description="Disordered" evidence="9">
    <location>
        <begin position="1"/>
        <end position="21"/>
    </location>
</feature>
<dbReference type="InterPro" id="IPR017452">
    <property type="entry name" value="GPCR_Rhodpsn_7TM"/>
</dbReference>
<dbReference type="OMA" id="VGAFRQQ"/>
<dbReference type="PROSITE" id="PS50262">
    <property type="entry name" value="G_PROTEIN_RECEP_F1_2"/>
    <property type="match status" value="1"/>
</dbReference>
<keyword evidence="6 8" id="KW-0675">Receptor</keyword>
<dbReference type="Gene3D" id="1.20.1070.10">
    <property type="entry name" value="Rhodopsin 7-helix transmembrane proteins"/>
    <property type="match status" value="1"/>
</dbReference>
<feature type="compositionally biased region" description="Polar residues" evidence="9">
    <location>
        <begin position="1"/>
        <end position="15"/>
    </location>
</feature>
<comment type="similarity">
    <text evidence="8">Belongs to the G-protein coupled receptor 1 family.</text>
</comment>
<feature type="transmembrane region" description="Helical" evidence="10">
    <location>
        <begin position="67"/>
        <end position="91"/>
    </location>
</feature>
<dbReference type="GeneTree" id="ENSGT01030000234639"/>
<dbReference type="KEGG" id="cpoc:100715737"/>
<dbReference type="AlphaFoldDB" id="H0W9G7"/>
<keyword evidence="13" id="KW-1185">Reference proteome</keyword>
<evidence type="ECO:0000259" key="11">
    <source>
        <dbReference type="PROSITE" id="PS50262"/>
    </source>
</evidence>
<evidence type="ECO:0000256" key="8">
    <source>
        <dbReference type="RuleBase" id="RU000688"/>
    </source>
</evidence>
<evidence type="ECO:0000256" key="1">
    <source>
        <dbReference type="ARBA" id="ARBA00004141"/>
    </source>
</evidence>
<keyword evidence="3 10" id="KW-1133">Transmembrane helix</keyword>
<name>H0W9G7_CAVPO</name>
<feature type="transmembrane region" description="Helical" evidence="10">
    <location>
        <begin position="103"/>
        <end position="123"/>
    </location>
</feature>
<protein>
    <recommendedName>
        <fullName evidence="11">G-protein coupled receptors family 1 profile domain-containing protein</fullName>
    </recommendedName>
</protein>
<dbReference type="Pfam" id="PF00001">
    <property type="entry name" value="7tm_1"/>
    <property type="match status" value="1"/>
</dbReference>
<feature type="transmembrane region" description="Helical" evidence="10">
    <location>
        <begin position="144"/>
        <end position="164"/>
    </location>
</feature>
<dbReference type="InterPro" id="IPR000276">
    <property type="entry name" value="GPCR_Rhodpsn"/>
</dbReference>
<sequence length="328" mass="36580">MNPNTSALGTQVTTTKGKDGGIPGTFSEKDLVPNLVIIVSALVGLAGNSVVLWLLGFRMHRNTFSVYILNLAAADLLFLLCHFIDSLLVLVKFFHSDIFFLPFYKTVMMFPYITGLSMLSAIGTERCLSVLCPIWYRYRRPKHTSVTVCVLLWVMSLLICVLNKSYCGVMNIDRKSDQCLKANFFTAACVALLVLILCGSSLALLVRFLLGPRQIKLSRLYVTILLTLLVFFLCGLPLGIYWFALIWIHDNFGNNLHYGLYLASVVLSSVNSCSNPVIYFFVGAFRQQLNKQSLKMLLQRALQDTPEEDGSGGRGAQGTLEMSESREE</sequence>
<evidence type="ECO:0000256" key="9">
    <source>
        <dbReference type="SAM" id="MobiDB-lite"/>
    </source>
</evidence>